<dbReference type="EMBL" id="KN882089">
    <property type="protein sequence ID" value="KIY44522.1"/>
    <property type="molecule type" value="Genomic_DNA"/>
</dbReference>
<accession>A0A0D7A0F4</accession>
<name>A0A0D7A0F4_9AGAR</name>
<protein>
    <recommendedName>
        <fullName evidence="2">HECT-type E3 ubiquitin transferase</fullName>
        <ecNumber evidence="2">2.3.2.26</ecNumber>
    </recommendedName>
</protein>
<dbReference type="OrthoDB" id="2927702at2759"/>
<dbReference type="AlphaFoldDB" id="A0A0D7A0F4"/>
<dbReference type="PANTHER" id="PTHR45700">
    <property type="entry name" value="UBIQUITIN-PROTEIN LIGASE E3C"/>
    <property type="match status" value="1"/>
</dbReference>
<dbReference type="Proteomes" id="UP000054144">
    <property type="component" value="Unassembled WGS sequence"/>
</dbReference>
<sequence length="543" mass="60921">MYPLFGDETRRKINLGGVSTRSNRADILSDASARRIERERAQRQRIAATRIQSWWRGARAAEVKRAELKRTFEGDVTGITGLRCLLFLHNDDDALCRWAKETYAAGPDVVFAPAQSSQAMGWFFLIRRSCLRVLQALSSHPQTQAAVHYAQALLMFLSPKAPTALPLAEYLTAREYYSLLAQAIYQLVLAQKNSSPLMPLLAELLVAPHILPLQRSSAFQVACVSYFRSVLTIPLLPNRLPLASLTRLSANFPFPAFLAVASHVQELVSALDVTGISHLLANLTMFVPPRYSAIEPRVLSAYLSLLTALCNSLPVGVFDPPTTTIDPYVDEGESEGEPLRVEVVDDFTLVTPSPEFDDRTLKRLNTLYSRQHMRALLSVTQREMLRIPLARFLVSLMTMWPRHRETVLSAVLASQPAFPRELYRGYVRSSPLGRESSTVVVPDTQHAHTWPPLLLLTDLYRHALQTMGDDEFFGASGRNPLTLDELISFSRQLLNIAFTLYMRNEPGRQTGIVPDSMVFEFRSSCEAAREQVTRCLVAIHARE</sequence>
<dbReference type="GO" id="GO:0006511">
    <property type="term" value="P:ubiquitin-dependent protein catabolic process"/>
    <property type="evidence" value="ECO:0007669"/>
    <property type="project" value="TreeGrafter"/>
</dbReference>
<dbReference type="GO" id="GO:0061630">
    <property type="term" value="F:ubiquitin protein ligase activity"/>
    <property type="evidence" value="ECO:0007669"/>
    <property type="project" value="UniProtKB-EC"/>
</dbReference>
<evidence type="ECO:0000256" key="2">
    <source>
        <dbReference type="ARBA" id="ARBA00012485"/>
    </source>
</evidence>
<dbReference type="CDD" id="cd23766">
    <property type="entry name" value="IQCG"/>
    <property type="match status" value="1"/>
</dbReference>
<evidence type="ECO:0000313" key="5">
    <source>
        <dbReference type="Proteomes" id="UP000054144"/>
    </source>
</evidence>
<dbReference type="InterPro" id="IPR044611">
    <property type="entry name" value="E3A/B/C-like"/>
</dbReference>
<comment type="catalytic activity">
    <reaction evidence="1">
        <text>S-ubiquitinyl-[E2 ubiquitin-conjugating enzyme]-L-cysteine + [acceptor protein]-L-lysine = [E2 ubiquitin-conjugating enzyme]-L-cysteine + N(6)-ubiquitinyl-[acceptor protein]-L-lysine.</text>
        <dbReference type="EC" id="2.3.2.26"/>
    </reaction>
</comment>
<evidence type="ECO:0000256" key="1">
    <source>
        <dbReference type="ARBA" id="ARBA00000885"/>
    </source>
</evidence>
<dbReference type="GO" id="GO:0000209">
    <property type="term" value="P:protein polyubiquitination"/>
    <property type="evidence" value="ECO:0007669"/>
    <property type="project" value="InterPro"/>
</dbReference>
<dbReference type="PROSITE" id="PS50096">
    <property type="entry name" value="IQ"/>
    <property type="match status" value="1"/>
</dbReference>
<evidence type="ECO:0000256" key="3">
    <source>
        <dbReference type="ARBA" id="ARBA00022679"/>
    </source>
</evidence>
<reference evidence="4 5" key="1">
    <citation type="journal article" date="2015" name="Fungal Genet. Biol.">
        <title>Evolution of novel wood decay mechanisms in Agaricales revealed by the genome sequences of Fistulina hepatica and Cylindrobasidium torrendii.</title>
        <authorList>
            <person name="Floudas D."/>
            <person name="Held B.W."/>
            <person name="Riley R."/>
            <person name="Nagy L.G."/>
            <person name="Koehler G."/>
            <person name="Ransdell A.S."/>
            <person name="Younus H."/>
            <person name="Chow J."/>
            <person name="Chiniquy J."/>
            <person name="Lipzen A."/>
            <person name="Tritt A."/>
            <person name="Sun H."/>
            <person name="Haridas S."/>
            <person name="LaButti K."/>
            <person name="Ohm R.A."/>
            <person name="Kues U."/>
            <person name="Blanchette R.A."/>
            <person name="Grigoriev I.V."/>
            <person name="Minto R.E."/>
            <person name="Hibbett D.S."/>
        </authorList>
    </citation>
    <scope>NUCLEOTIDE SEQUENCE [LARGE SCALE GENOMIC DNA]</scope>
    <source>
        <strain evidence="4 5">ATCC 64428</strain>
    </source>
</reference>
<keyword evidence="5" id="KW-1185">Reference proteome</keyword>
<keyword evidence="3" id="KW-0808">Transferase</keyword>
<proteinExistence type="predicted"/>
<gene>
    <name evidence="4" type="ORF">FISHEDRAFT_67438</name>
</gene>
<dbReference type="EC" id="2.3.2.26" evidence="2"/>
<evidence type="ECO:0000313" key="4">
    <source>
        <dbReference type="EMBL" id="KIY44522.1"/>
    </source>
</evidence>
<organism evidence="4 5">
    <name type="scientific">Fistulina hepatica ATCC 64428</name>
    <dbReference type="NCBI Taxonomy" id="1128425"/>
    <lineage>
        <taxon>Eukaryota</taxon>
        <taxon>Fungi</taxon>
        <taxon>Dikarya</taxon>
        <taxon>Basidiomycota</taxon>
        <taxon>Agaricomycotina</taxon>
        <taxon>Agaricomycetes</taxon>
        <taxon>Agaricomycetidae</taxon>
        <taxon>Agaricales</taxon>
        <taxon>Fistulinaceae</taxon>
        <taxon>Fistulina</taxon>
    </lineage>
</organism>
<dbReference type="PANTHER" id="PTHR45700:SF2">
    <property type="entry name" value="UBIQUITIN-PROTEIN LIGASE E3C"/>
    <property type="match status" value="1"/>
</dbReference>